<proteinExistence type="predicted"/>
<protein>
    <submittedName>
        <fullName evidence="1">Uncharacterized protein</fullName>
    </submittedName>
</protein>
<evidence type="ECO:0000313" key="1">
    <source>
        <dbReference type="EMBL" id="KKK90828.1"/>
    </source>
</evidence>
<organism evidence="1">
    <name type="scientific">marine sediment metagenome</name>
    <dbReference type="NCBI Taxonomy" id="412755"/>
    <lineage>
        <taxon>unclassified sequences</taxon>
        <taxon>metagenomes</taxon>
        <taxon>ecological metagenomes</taxon>
    </lineage>
</organism>
<sequence length="22" mass="2694">SMIFREIWGYKYVNPLVYDVNS</sequence>
<reference evidence="1" key="1">
    <citation type="journal article" date="2015" name="Nature">
        <title>Complex archaea that bridge the gap between prokaryotes and eukaryotes.</title>
        <authorList>
            <person name="Spang A."/>
            <person name="Saw J.H."/>
            <person name="Jorgensen S.L."/>
            <person name="Zaremba-Niedzwiedzka K."/>
            <person name="Martijn J."/>
            <person name="Lind A.E."/>
            <person name="van Eijk R."/>
            <person name="Schleper C."/>
            <person name="Guy L."/>
            <person name="Ettema T.J."/>
        </authorList>
    </citation>
    <scope>NUCLEOTIDE SEQUENCE</scope>
</reference>
<name>A0A0F8ZAP3_9ZZZZ</name>
<dbReference type="AlphaFoldDB" id="A0A0F8ZAP3"/>
<dbReference type="EMBL" id="LAZR01048922">
    <property type="protein sequence ID" value="KKK90828.1"/>
    <property type="molecule type" value="Genomic_DNA"/>
</dbReference>
<feature type="non-terminal residue" evidence="1">
    <location>
        <position position="1"/>
    </location>
</feature>
<gene>
    <name evidence="1" type="ORF">LCGC14_2719070</name>
</gene>
<accession>A0A0F8ZAP3</accession>
<comment type="caution">
    <text evidence="1">The sequence shown here is derived from an EMBL/GenBank/DDBJ whole genome shotgun (WGS) entry which is preliminary data.</text>
</comment>